<organism evidence="3 4">
    <name type="scientific">Exophiala sideris</name>
    <dbReference type="NCBI Taxonomy" id="1016849"/>
    <lineage>
        <taxon>Eukaryota</taxon>
        <taxon>Fungi</taxon>
        <taxon>Dikarya</taxon>
        <taxon>Ascomycota</taxon>
        <taxon>Pezizomycotina</taxon>
        <taxon>Eurotiomycetes</taxon>
        <taxon>Chaetothyriomycetidae</taxon>
        <taxon>Chaetothyriales</taxon>
        <taxon>Herpotrichiellaceae</taxon>
        <taxon>Exophiala</taxon>
    </lineage>
</organism>
<feature type="region of interest" description="Disordered" evidence="2">
    <location>
        <begin position="813"/>
        <end position="836"/>
    </location>
</feature>
<dbReference type="Pfam" id="PF12520">
    <property type="entry name" value="DUF3723"/>
    <property type="match status" value="2"/>
</dbReference>
<keyword evidence="1" id="KW-0175">Coiled coil</keyword>
<proteinExistence type="predicted"/>
<protein>
    <submittedName>
        <fullName evidence="3">Uncharacterized protein</fullName>
    </submittedName>
</protein>
<dbReference type="PANTHER" id="PTHR45615">
    <property type="entry name" value="MYOSIN HEAVY CHAIN, NON-MUSCLE"/>
    <property type="match status" value="1"/>
</dbReference>
<evidence type="ECO:0000256" key="1">
    <source>
        <dbReference type="SAM" id="Coils"/>
    </source>
</evidence>
<dbReference type="InterPro" id="IPR022198">
    <property type="entry name" value="DUF3723"/>
</dbReference>
<gene>
    <name evidence="3" type="ORF">LTR69_011173</name>
</gene>
<evidence type="ECO:0000256" key="2">
    <source>
        <dbReference type="SAM" id="MobiDB-lite"/>
    </source>
</evidence>
<feature type="coiled-coil region" evidence="1">
    <location>
        <begin position="898"/>
        <end position="985"/>
    </location>
</feature>
<sequence>MLQDLIDRQQIRLCEDRSSCFRGTISADLDRLTFVQPPGDAFLENVANLQEIFRTKGCFPFEPENRIAAIIEPEYLQRTLQASGISQDALLETPDGIPPMLTLPLGYPLRCLKGRSRVEAAKVILPPGKRAWAVDLYLEDVSATLKAVLMEQYTHQRTHTDLEIYQCIRKYNVEGDVFAEARWRARLSRNRQRSLKQFLSHDLLPAAMNEVLTIPGQRFGFTLAMCHEAIGMKCDEVWTEHHLAAPSIDGPLTVKQEFIHYFQHIVRIWSTIVGGDQAMLRKIDRFTVETLQLRAPAINADDFSFVKPLIDNGSLFCFVQDRQARNQIWQNVLSVSTLIPSLYTAGQDKKFLSPLSKILRQLFGSRRGSTLRETMNHHFAVSERCDLLVQESETSFRRVEGSVTQQLHLGILQLFCFAYRHFASLIAECPRKEVHQGKPVPRQPDPTVWRCLAELSRKLGFESEAICNLLAGDSDEELALTALLQARPAPLYSYDEVQLCRHKESIIEMFKTARREFSSLPQPGAEVTDSGHGLERRCGRPFEYAYRHDQQHLFLPTLWRGREVTNPMAWSLFVRVSVFRAFWGNLLSEAPGLGPSEHFDTLQKVTPNPSRVQYSSDMDVDAMQEDEIMLEGSAAGEGELKSLRKLISQLQDQQAVRVSVESEIARNADRADDLERQNETLKAELDKLRAESAEQSREQALSMELLTTELSSAREEGHKFQARYDTAQEENATLTRELQEMRHQVRVTQEQLILNGSQRDQFQGLETENTNLKTKLGKVFEEMELLQGFKIELLRLKDDLLWVQRVLGSKQNEESEIRTNRVNGESSPRAVGDGMPSTAWEQDAQMIMFHKGGSPERPTDQELLELEGITGASLTRRHNLRELVQQTVSDKINLFQEVNSLKDLTTSLQIQMERLSQEKVVLQEEATRCRNMDDTRKGDLAELKTRQRNLMKQLQNAAKASGQEVQTVQIDIKSLQAKLAEMRSASEAGKSHWQQQRTQIEQLSLEWETNRLQLEKERDLLKAKIGTFTTNINFTLAGYATYHRRVDLRRNSLTDLLHQCKANGLIPYDSRGKALSPENAWDVITNDSTFEVRLHISDTYYGFVKRQRKRKGKGARIEYDAVTDSDEATNPRVQEKLKDVAILLDQLIDSEAIGKNL</sequence>
<keyword evidence="4" id="KW-1185">Reference proteome</keyword>
<evidence type="ECO:0000313" key="3">
    <source>
        <dbReference type="EMBL" id="KAK5049146.1"/>
    </source>
</evidence>
<feature type="coiled-coil region" evidence="1">
    <location>
        <begin position="657"/>
        <end position="751"/>
    </location>
</feature>
<comment type="caution">
    <text evidence="3">The sequence shown here is derived from an EMBL/GenBank/DDBJ whole genome shotgun (WGS) entry which is preliminary data.</text>
</comment>
<dbReference type="EMBL" id="JAVRRF010000048">
    <property type="protein sequence ID" value="KAK5049146.1"/>
    <property type="molecule type" value="Genomic_DNA"/>
</dbReference>
<name>A0ABR0IUZ6_9EURO</name>
<evidence type="ECO:0000313" key="4">
    <source>
        <dbReference type="Proteomes" id="UP001345691"/>
    </source>
</evidence>
<dbReference type="PANTHER" id="PTHR45615:SF80">
    <property type="entry name" value="GRIP DOMAIN-CONTAINING PROTEIN"/>
    <property type="match status" value="1"/>
</dbReference>
<dbReference type="Proteomes" id="UP001345691">
    <property type="component" value="Unassembled WGS sequence"/>
</dbReference>
<reference evidence="3 4" key="1">
    <citation type="submission" date="2023-08" db="EMBL/GenBank/DDBJ databases">
        <title>Black Yeasts Isolated from many extreme environments.</title>
        <authorList>
            <person name="Coleine C."/>
            <person name="Stajich J.E."/>
            <person name="Selbmann L."/>
        </authorList>
    </citation>
    <scope>NUCLEOTIDE SEQUENCE [LARGE SCALE GENOMIC DNA]</scope>
    <source>
        <strain evidence="3 4">CCFEE 6328</strain>
    </source>
</reference>
<accession>A0ABR0IUZ6</accession>